<comment type="pathway">
    <text evidence="2 7">Protein biosynthesis; polypeptide chain elongation.</text>
</comment>
<dbReference type="Pfam" id="PF09285">
    <property type="entry name" value="Elong-fact-P_C"/>
    <property type="match status" value="1"/>
</dbReference>
<comment type="similarity">
    <text evidence="3 7 9">Belongs to the elongation factor P family.</text>
</comment>
<dbReference type="Gene3D" id="2.40.50.140">
    <property type="entry name" value="Nucleic acid-binding proteins"/>
    <property type="match status" value="2"/>
</dbReference>
<dbReference type="Proteomes" id="UP000231426">
    <property type="component" value="Unassembled WGS sequence"/>
</dbReference>
<dbReference type="SMART" id="SM01185">
    <property type="entry name" value="EFP"/>
    <property type="match status" value="1"/>
</dbReference>
<reference evidence="13" key="1">
    <citation type="submission" date="2017-09" db="EMBL/GenBank/DDBJ databases">
        <title>Depth-based differentiation of microbial function through sediment-hosted aquifers and enrichment of novel symbionts in the deep terrestrial subsurface.</title>
        <authorList>
            <person name="Probst A.J."/>
            <person name="Ladd B."/>
            <person name="Jarett J.K."/>
            <person name="Geller-Mcgrath D.E."/>
            <person name="Sieber C.M.K."/>
            <person name="Emerson J.B."/>
            <person name="Anantharaman K."/>
            <person name="Thomas B.C."/>
            <person name="Malmstrom R."/>
            <person name="Stieglmeier M."/>
            <person name="Klingl A."/>
            <person name="Woyke T."/>
            <person name="Ryan C.M."/>
            <person name="Banfield J.F."/>
        </authorList>
    </citation>
    <scope>NUCLEOTIDE SEQUENCE [LARGE SCALE GENOMIC DNA]</scope>
</reference>
<dbReference type="PIRSF" id="PIRSF005901">
    <property type="entry name" value="EF-P"/>
    <property type="match status" value="1"/>
</dbReference>
<dbReference type="InterPro" id="IPR001059">
    <property type="entry name" value="Transl_elong_P/YeiP_cen"/>
</dbReference>
<dbReference type="Gene3D" id="2.30.30.30">
    <property type="match status" value="1"/>
</dbReference>
<sequence length="206" mass="23189">MTRKLKFVKIILLYYLKFLFMASTSDIRKGAVIKNQNDLYVVVDFQHVNPGKGAAFVRTRMKSLANGKVIENTYKSGESLDIVSVQFQTMQYLYKTDGRYAFMNNQTYEQIEMDADLIGDDAKYLKEGLELVVGLYGERPVSVQLPKKIQYKVVEAPPAVKGDSASGNVTKEIVLENGLHIQAPIFIKEGEEILVNTETGDYSTRA</sequence>
<evidence type="ECO:0000259" key="10">
    <source>
        <dbReference type="SMART" id="SM00841"/>
    </source>
</evidence>
<dbReference type="UniPathway" id="UPA00345"/>
<evidence type="ECO:0000256" key="9">
    <source>
        <dbReference type="RuleBase" id="RU004389"/>
    </source>
</evidence>
<evidence type="ECO:0000256" key="5">
    <source>
        <dbReference type="ARBA" id="ARBA00022768"/>
    </source>
</evidence>
<dbReference type="HAMAP" id="MF_00141">
    <property type="entry name" value="EF_P"/>
    <property type="match status" value="1"/>
</dbReference>
<dbReference type="PANTHER" id="PTHR30053">
    <property type="entry name" value="ELONGATION FACTOR P"/>
    <property type="match status" value="1"/>
</dbReference>
<evidence type="ECO:0000313" key="13">
    <source>
        <dbReference type="Proteomes" id="UP000231426"/>
    </source>
</evidence>
<dbReference type="InterPro" id="IPR015365">
    <property type="entry name" value="Elong-fact-P_C"/>
</dbReference>
<dbReference type="Pfam" id="PF08207">
    <property type="entry name" value="EFP_N"/>
    <property type="match status" value="1"/>
</dbReference>
<evidence type="ECO:0000256" key="7">
    <source>
        <dbReference type="HAMAP-Rule" id="MF_00141"/>
    </source>
</evidence>
<dbReference type="InterPro" id="IPR012340">
    <property type="entry name" value="NA-bd_OB-fold"/>
</dbReference>
<dbReference type="InterPro" id="IPR008991">
    <property type="entry name" value="Translation_prot_SH3-like_sf"/>
</dbReference>
<dbReference type="FunFam" id="2.40.50.140:FF:000009">
    <property type="entry name" value="Elongation factor P"/>
    <property type="match status" value="1"/>
</dbReference>
<dbReference type="PANTHER" id="PTHR30053:SF12">
    <property type="entry name" value="ELONGATION FACTOR P (EF-P) FAMILY PROTEIN"/>
    <property type="match status" value="1"/>
</dbReference>
<feature type="domain" description="Translation elongation factor P/YeiP central" evidence="11">
    <location>
        <begin position="87"/>
        <end position="141"/>
    </location>
</feature>
<protein>
    <recommendedName>
        <fullName evidence="7 8">Elongation factor P</fullName>
        <shortName evidence="7">EF-P</shortName>
    </recommendedName>
</protein>
<dbReference type="InterPro" id="IPR014722">
    <property type="entry name" value="Rib_uL2_dom2"/>
</dbReference>
<dbReference type="Pfam" id="PF01132">
    <property type="entry name" value="EFP"/>
    <property type="match status" value="1"/>
</dbReference>
<evidence type="ECO:0000256" key="1">
    <source>
        <dbReference type="ARBA" id="ARBA00004496"/>
    </source>
</evidence>
<dbReference type="SUPFAM" id="SSF50104">
    <property type="entry name" value="Translation proteins SH3-like domain"/>
    <property type="match status" value="1"/>
</dbReference>
<dbReference type="GO" id="GO:0043043">
    <property type="term" value="P:peptide biosynthetic process"/>
    <property type="evidence" value="ECO:0007669"/>
    <property type="project" value="InterPro"/>
</dbReference>
<feature type="domain" description="Elongation factor P C-terminal" evidence="10">
    <location>
        <begin position="149"/>
        <end position="205"/>
    </location>
</feature>
<dbReference type="InterPro" id="IPR013185">
    <property type="entry name" value="Transl_elong_KOW-like"/>
</dbReference>
<dbReference type="GO" id="GO:0003746">
    <property type="term" value="F:translation elongation factor activity"/>
    <property type="evidence" value="ECO:0007669"/>
    <property type="project" value="UniProtKB-UniRule"/>
</dbReference>
<keyword evidence="6 7" id="KW-0648">Protein biosynthesis</keyword>
<accession>A0A2M6W735</accession>
<dbReference type="FunFam" id="2.40.50.140:FF:000004">
    <property type="entry name" value="Elongation factor P"/>
    <property type="match status" value="1"/>
</dbReference>
<evidence type="ECO:0000256" key="2">
    <source>
        <dbReference type="ARBA" id="ARBA00004815"/>
    </source>
</evidence>
<dbReference type="SMART" id="SM00841">
    <property type="entry name" value="Elong-fact-P_C"/>
    <property type="match status" value="1"/>
</dbReference>
<evidence type="ECO:0000256" key="3">
    <source>
        <dbReference type="ARBA" id="ARBA00009479"/>
    </source>
</evidence>
<dbReference type="GO" id="GO:0005829">
    <property type="term" value="C:cytosol"/>
    <property type="evidence" value="ECO:0007669"/>
    <property type="project" value="UniProtKB-ARBA"/>
</dbReference>
<dbReference type="InterPro" id="IPR020599">
    <property type="entry name" value="Transl_elong_fac_P/YeiP"/>
</dbReference>
<dbReference type="FunFam" id="2.30.30.30:FF:000003">
    <property type="entry name" value="Elongation factor P"/>
    <property type="match status" value="1"/>
</dbReference>
<dbReference type="InterPro" id="IPR011768">
    <property type="entry name" value="Transl_elongation_fac_P"/>
</dbReference>
<name>A0A2M6W735_9BACT</name>
<evidence type="ECO:0000313" key="12">
    <source>
        <dbReference type="EMBL" id="PIT88596.1"/>
    </source>
</evidence>
<keyword evidence="4 7" id="KW-0963">Cytoplasm</keyword>
<comment type="function">
    <text evidence="7">Involved in peptide bond synthesis. Stimulates efficient translation and peptide-bond synthesis on native or reconstituted 70S ribosomes in vitro. Probably functions indirectly by altering the affinity of the ribosome for aminoacyl-tRNA, thus increasing their reactivity as acceptors for peptidyl transferase.</text>
</comment>
<dbReference type="SUPFAM" id="SSF50249">
    <property type="entry name" value="Nucleic acid-binding proteins"/>
    <property type="match status" value="2"/>
</dbReference>
<gene>
    <name evidence="7 12" type="primary">efp</name>
    <name evidence="12" type="ORF">COU29_02350</name>
</gene>
<comment type="caution">
    <text evidence="12">The sequence shown here is derived from an EMBL/GenBank/DDBJ whole genome shotgun (WGS) entry which is preliminary data.</text>
</comment>
<evidence type="ECO:0000256" key="8">
    <source>
        <dbReference type="NCBIfam" id="TIGR00038"/>
    </source>
</evidence>
<dbReference type="CDD" id="cd04470">
    <property type="entry name" value="S1_EF-P_repeat_1"/>
    <property type="match status" value="1"/>
</dbReference>
<dbReference type="NCBIfam" id="NF001810">
    <property type="entry name" value="PRK00529.1"/>
    <property type="match status" value="1"/>
</dbReference>
<dbReference type="AlphaFoldDB" id="A0A2M6W735"/>
<evidence type="ECO:0000256" key="6">
    <source>
        <dbReference type="ARBA" id="ARBA00022917"/>
    </source>
</evidence>
<dbReference type="EMBL" id="PFBV01000003">
    <property type="protein sequence ID" value="PIT88596.1"/>
    <property type="molecule type" value="Genomic_DNA"/>
</dbReference>
<proteinExistence type="inferred from homology"/>
<comment type="subcellular location">
    <subcellularLocation>
        <location evidence="1 7">Cytoplasm</location>
    </subcellularLocation>
</comment>
<evidence type="ECO:0000256" key="4">
    <source>
        <dbReference type="ARBA" id="ARBA00022490"/>
    </source>
</evidence>
<dbReference type="NCBIfam" id="TIGR00038">
    <property type="entry name" value="efp"/>
    <property type="match status" value="1"/>
</dbReference>
<keyword evidence="5 7" id="KW-0251">Elongation factor</keyword>
<organism evidence="12 13">
    <name type="scientific">Candidatus Magasanikbacteria bacterium CG10_big_fil_rev_8_21_14_0_10_36_32</name>
    <dbReference type="NCBI Taxonomy" id="1974646"/>
    <lineage>
        <taxon>Bacteria</taxon>
        <taxon>Candidatus Magasanikiibacteriota</taxon>
    </lineage>
</organism>
<evidence type="ECO:0000259" key="11">
    <source>
        <dbReference type="SMART" id="SM01185"/>
    </source>
</evidence>